<organism evidence="1 2">
    <name type="scientific">Pseudomonas gorinensis</name>
    <dbReference type="NCBI Taxonomy" id="3240790"/>
    <lineage>
        <taxon>Bacteria</taxon>
        <taxon>Pseudomonadati</taxon>
        <taxon>Pseudomonadota</taxon>
        <taxon>Gammaproteobacteria</taxon>
        <taxon>Pseudomonadales</taxon>
        <taxon>Pseudomonadaceae</taxon>
        <taxon>Pseudomonas</taxon>
    </lineage>
</organism>
<protein>
    <submittedName>
        <fullName evidence="1">Uncharacterized protein</fullName>
    </submittedName>
</protein>
<keyword evidence="2" id="KW-1185">Reference proteome</keyword>
<sequence>MVMFSVGDWAKLDFVEEVLQMPCQTIISIKSMV</sequence>
<evidence type="ECO:0000313" key="1">
    <source>
        <dbReference type="EMBL" id="AHC37416.1"/>
    </source>
</evidence>
<dbReference type="Proteomes" id="UP000018725">
    <property type="component" value="Chromosome"/>
</dbReference>
<accession>A0ACA7PBS7</accession>
<evidence type="ECO:0000313" key="2">
    <source>
        <dbReference type="Proteomes" id="UP000018725"/>
    </source>
</evidence>
<name>A0ACA7PBS7_9PSED</name>
<dbReference type="EMBL" id="CP006852">
    <property type="protein sequence ID" value="AHC37416.1"/>
    <property type="molecule type" value="Genomic_DNA"/>
</dbReference>
<proteinExistence type="predicted"/>
<reference evidence="1 2" key="1">
    <citation type="journal article" date="2014" name="Genome Announc.">
        <title>Complete Genome Sequence of Pseudomonas sp. Strain TKP, Isolated from a gamma-Hexachlorocyclohexane-Degrading Mixed Culture.</title>
        <authorList>
            <person name="Ohtsubo Y."/>
            <person name="Kishida K."/>
            <person name="Sato T."/>
            <person name="Tabata M."/>
            <person name="Kawasumi T."/>
            <person name="Ogura Y."/>
            <person name="Hayashi T."/>
            <person name="Tsuda M."/>
            <person name="Nagata Y."/>
        </authorList>
    </citation>
    <scope>NUCLEOTIDE SEQUENCE [LARGE SCALE GENOMIC DNA]</scope>
    <source>
        <strain evidence="1 2">TKP</strain>
    </source>
</reference>
<gene>
    <name evidence="1" type="ORF">U771_24640</name>
</gene>